<dbReference type="AlphaFoldDB" id="A0A161WKF4"/>
<feature type="compositionally biased region" description="Basic and acidic residues" evidence="1">
    <location>
        <begin position="111"/>
        <end position="120"/>
    </location>
</feature>
<reference evidence="3 4" key="1">
    <citation type="submission" date="2015-06" db="EMBL/GenBank/DDBJ databases">
        <title>Survival trade-offs in plant roots during colonization by closely related pathogenic and mutualistic fungi.</title>
        <authorList>
            <person name="Hacquard S."/>
            <person name="Kracher B."/>
            <person name="Hiruma K."/>
            <person name="Weinman A."/>
            <person name="Muench P."/>
            <person name="Garrido Oter R."/>
            <person name="Ver Loren van Themaat E."/>
            <person name="Dallerey J.-F."/>
            <person name="Damm U."/>
            <person name="Henrissat B."/>
            <person name="Lespinet O."/>
            <person name="Thon M."/>
            <person name="Kemen E."/>
            <person name="McHardy A.C."/>
            <person name="Schulze-Lefert P."/>
            <person name="O'Connell R.J."/>
        </authorList>
    </citation>
    <scope>NUCLEOTIDE SEQUENCE [LARGE SCALE GENOMIC DNA]</scope>
    <source>
        <strain evidence="3 4">MAFF 238704</strain>
    </source>
</reference>
<evidence type="ECO:0000313" key="4">
    <source>
        <dbReference type="Proteomes" id="UP000076584"/>
    </source>
</evidence>
<proteinExistence type="predicted"/>
<name>A0A161WKF4_COLIC</name>
<organism evidence="3 4">
    <name type="scientific">Colletotrichum incanum</name>
    <name type="common">Soybean anthracnose fungus</name>
    <dbReference type="NCBI Taxonomy" id="1573173"/>
    <lineage>
        <taxon>Eukaryota</taxon>
        <taxon>Fungi</taxon>
        <taxon>Dikarya</taxon>
        <taxon>Ascomycota</taxon>
        <taxon>Pezizomycotina</taxon>
        <taxon>Sordariomycetes</taxon>
        <taxon>Hypocreomycetidae</taxon>
        <taxon>Glomerellales</taxon>
        <taxon>Glomerellaceae</taxon>
        <taxon>Colletotrichum</taxon>
        <taxon>Colletotrichum spaethianum species complex</taxon>
    </lineage>
</organism>
<feature type="region of interest" description="Disordered" evidence="1">
    <location>
        <begin position="61"/>
        <end position="180"/>
    </location>
</feature>
<dbReference type="EMBL" id="LFIW01000726">
    <property type="protein sequence ID" value="KZL85118.1"/>
    <property type="molecule type" value="Genomic_DNA"/>
</dbReference>
<sequence length="180" mass="18980">MRYSQLILSLFLLFTFAIALPVPAPVEGVTARANGKKGSGSGNGNGKKNAKVEAAGIDKNIAIQKQEKQDAKSVQKAEGTKDFGKAKGQLVGTIKSGEEVRKQNQKNADPSNKKLNDGLKKVQGAQATEEKQAKSLKGNNSSSDKKTIKTLQGEFSKGIKVNEGNKKAALNGGNKGKKGN</sequence>
<gene>
    <name evidence="3" type="ORF">CI238_09365</name>
</gene>
<feature type="signal peptide" evidence="2">
    <location>
        <begin position="1"/>
        <end position="19"/>
    </location>
</feature>
<evidence type="ECO:0000313" key="3">
    <source>
        <dbReference type="EMBL" id="KZL85118.1"/>
    </source>
</evidence>
<keyword evidence="4" id="KW-1185">Reference proteome</keyword>
<feature type="compositionally biased region" description="Basic and acidic residues" evidence="1">
    <location>
        <begin position="65"/>
        <end position="85"/>
    </location>
</feature>
<feature type="chain" id="PRO_5007829111" evidence="2">
    <location>
        <begin position="20"/>
        <end position="180"/>
    </location>
</feature>
<evidence type="ECO:0000256" key="1">
    <source>
        <dbReference type="SAM" id="MobiDB-lite"/>
    </source>
</evidence>
<protein>
    <submittedName>
        <fullName evidence="3">Uncharacterized protein</fullName>
    </submittedName>
</protein>
<feature type="region of interest" description="Disordered" evidence="1">
    <location>
        <begin position="33"/>
        <end position="52"/>
    </location>
</feature>
<comment type="caution">
    <text evidence="3">The sequence shown here is derived from an EMBL/GenBank/DDBJ whole genome shotgun (WGS) entry which is preliminary data.</text>
</comment>
<dbReference type="Proteomes" id="UP000076584">
    <property type="component" value="Unassembled WGS sequence"/>
</dbReference>
<evidence type="ECO:0000256" key="2">
    <source>
        <dbReference type="SAM" id="SignalP"/>
    </source>
</evidence>
<accession>A0A161WKF4</accession>
<dbReference type="STRING" id="1573173.A0A161WKF4"/>
<keyword evidence="2" id="KW-0732">Signal</keyword>
<dbReference type="OrthoDB" id="3638982at2759"/>